<sequence>MPESVSRPATGSQYQLLPSAPAERSQITLQYEVVKYYPISQLLSTSTPHPSFPMTHHHKTTINQIIDALSAHTAEDSVSFVLPTLSHIQRKDILEMEDIRSIHSVLGRLDDSLRYFENEEGGDQDKVDLFDMVQGLSRDLLGGVPNPRLTSMVYIYYNVTPHQTTPTGLGASIANDGPLPDIHQAIQSHIITIQSIISSFKGHDLSTSPEAPTTSPPISIPMTYNFRFNCQQIISRFSDHSDAAGARYDVPIFDSIQQKDVLSLEDVGELHGVLSRLRSEFCDYSAMPDEETKTKAMIWGRTMQDLEAPLNKGHTFSLKVSLKTLNSLATLLSHPTLLPILQAAAARRSHLFPKANFETGLDNEPSWSDHGWETGKRRIRDDLLPNVLTALHTNMKVIQAILSSSQKYDLALYSKTSSTPPQIPMTYDFQNTLQYIISLFAAHSDAASIKFAIPILKAVQTKDMLDMEDVGQLHQALGRLESEYEAFHVADWWPKDAFIDDFHFNDGEGPDEVLSRLMERLAQDNLGHLITLHLPPSGCTVAEELSRLRSQ</sequence>
<keyword evidence="2" id="KW-1185">Reference proteome</keyword>
<evidence type="ECO:0000313" key="2">
    <source>
        <dbReference type="Proteomes" id="UP000094819"/>
    </source>
</evidence>
<dbReference type="AlphaFoldDB" id="A0A1E3IBK9"/>
<accession>A0A1E3IBK9</accession>
<organism evidence="1 2">
    <name type="scientific">Cryptococcus wingfieldii CBS 7118</name>
    <dbReference type="NCBI Taxonomy" id="1295528"/>
    <lineage>
        <taxon>Eukaryota</taxon>
        <taxon>Fungi</taxon>
        <taxon>Dikarya</taxon>
        <taxon>Basidiomycota</taxon>
        <taxon>Agaricomycotina</taxon>
        <taxon>Tremellomycetes</taxon>
        <taxon>Tremellales</taxon>
        <taxon>Cryptococcaceae</taxon>
        <taxon>Cryptococcus</taxon>
    </lineage>
</organism>
<proteinExistence type="predicted"/>
<dbReference type="Proteomes" id="UP000094819">
    <property type="component" value="Unassembled WGS sequence"/>
</dbReference>
<comment type="caution">
    <text evidence="1">The sequence shown here is derived from an EMBL/GenBank/DDBJ whole genome shotgun (WGS) entry which is preliminary data.</text>
</comment>
<dbReference type="OrthoDB" id="10370890at2759"/>
<evidence type="ECO:0000313" key="1">
    <source>
        <dbReference type="EMBL" id="ODN85858.1"/>
    </source>
</evidence>
<dbReference type="RefSeq" id="XP_019028563.1">
    <property type="nucleotide sequence ID" value="XM_019179422.1"/>
</dbReference>
<protein>
    <submittedName>
        <fullName evidence="1">Uncharacterized protein</fullName>
    </submittedName>
</protein>
<name>A0A1E3IBK9_9TREE</name>
<gene>
    <name evidence="1" type="ORF">L198_07422</name>
</gene>
<reference evidence="1 2" key="1">
    <citation type="submission" date="2016-06" db="EMBL/GenBank/DDBJ databases">
        <title>Evolution of pathogenesis and genome organization in the Tremellales.</title>
        <authorList>
            <person name="Cuomo C."/>
            <person name="Litvintseva A."/>
            <person name="Heitman J."/>
            <person name="Chen Y."/>
            <person name="Sun S."/>
            <person name="Springer D."/>
            <person name="Dromer F."/>
            <person name="Young S."/>
            <person name="Zeng Q."/>
            <person name="Chapman S."/>
            <person name="Gujja S."/>
            <person name="Saif S."/>
            <person name="Birren B."/>
        </authorList>
    </citation>
    <scope>NUCLEOTIDE SEQUENCE [LARGE SCALE GENOMIC DNA]</scope>
    <source>
        <strain evidence="1 2">CBS 7118</strain>
    </source>
</reference>
<dbReference type="GeneID" id="30196633"/>
<dbReference type="EMBL" id="AWGH01000034">
    <property type="protein sequence ID" value="ODN85858.1"/>
    <property type="molecule type" value="Genomic_DNA"/>
</dbReference>